<dbReference type="Gene3D" id="2.130.10.30">
    <property type="entry name" value="Regulator of chromosome condensation 1/beta-lactamase-inhibitor protein II"/>
    <property type="match status" value="2"/>
</dbReference>
<evidence type="ECO:0000313" key="3">
    <source>
        <dbReference type="Proteomes" id="UP001190700"/>
    </source>
</evidence>
<keyword evidence="3" id="KW-1185">Reference proteome</keyword>
<gene>
    <name evidence="2" type="ORF">CYMTET_35618</name>
</gene>
<dbReference type="InterPro" id="IPR018247">
    <property type="entry name" value="EF_Hand_1_Ca_BS"/>
</dbReference>
<feature type="chain" id="PRO_5042011799" evidence="1">
    <location>
        <begin position="24"/>
        <end position="682"/>
    </location>
</feature>
<evidence type="ECO:0000256" key="1">
    <source>
        <dbReference type="SAM" id="SignalP"/>
    </source>
</evidence>
<dbReference type="InterPro" id="IPR009091">
    <property type="entry name" value="RCC1/BLIP-II"/>
</dbReference>
<protein>
    <submittedName>
        <fullName evidence="2">Uncharacterized protein</fullName>
    </submittedName>
</protein>
<organism evidence="2 3">
    <name type="scientific">Cymbomonas tetramitiformis</name>
    <dbReference type="NCBI Taxonomy" id="36881"/>
    <lineage>
        <taxon>Eukaryota</taxon>
        <taxon>Viridiplantae</taxon>
        <taxon>Chlorophyta</taxon>
        <taxon>Pyramimonadophyceae</taxon>
        <taxon>Pyramimonadales</taxon>
        <taxon>Pyramimonadaceae</taxon>
        <taxon>Cymbomonas</taxon>
    </lineage>
</organism>
<dbReference type="AlphaFoldDB" id="A0AAE0F8W7"/>
<dbReference type="PANTHER" id="PTHR45982">
    <property type="entry name" value="REGULATOR OF CHROMOSOME CONDENSATION"/>
    <property type="match status" value="1"/>
</dbReference>
<reference evidence="2 3" key="1">
    <citation type="journal article" date="2015" name="Genome Biol. Evol.">
        <title>Comparative Genomics of a Bacterivorous Green Alga Reveals Evolutionary Causalities and Consequences of Phago-Mixotrophic Mode of Nutrition.</title>
        <authorList>
            <person name="Burns J.A."/>
            <person name="Paasch A."/>
            <person name="Narechania A."/>
            <person name="Kim E."/>
        </authorList>
    </citation>
    <scope>NUCLEOTIDE SEQUENCE [LARGE SCALE GENOMIC DNA]</scope>
    <source>
        <strain evidence="2 3">PLY_AMNH</strain>
    </source>
</reference>
<dbReference type="Proteomes" id="UP001190700">
    <property type="component" value="Unassembled WGS sequence"/>
</dbReference>
<name>A0AAE0F8W7_9CHLO</name>
<dbReference type="InterPro" id="IPR051553">
    <property type="entry name" value="Ran_GTPase-activating"/>
</dbReference>
<evidence type="ECO:0000313" key="2">
    <source>
        <dbReference type="EMBL" id="KAK3255145.1"/>
    </source>
</evidence>
<sequence length="682" mass="74103">MDTKSLGLCAIATFLLLSGECRTNVIDDDDPAVCEETRCTVVAQYMQDYAIWQQAWDLYQGDQSTNSTSSAWMERTYLNTFVTAFVDKLSRPFEANLRMLDFEASDVAVVETAFAELHFHKGDGHAAQAVLDKLPTDAIVAIRVAEAVGVQVRTIALNKGIREACVNILANGEAFVFGKEAKVLVRDSAEGVLRFRLACSTELDTYDGTSAGSDGARKLLQFTLRISDVALVDTSHAYAFEHTLSELRGVGYNKYAQITDQTDEDGDEQDDIYNFTHGDRGQIPYNETLVDVAIGKTFLLGVTNASSLYAVGKHRYGCLGLGENITEVSEWTRVPLEEGADARNAFAGVNHCAISCEDGSLWTAGSNRYGQLGLGSEYEETGKVFDYTQTQKSFDGAVVSVAINRYATYGLFNTTEHGMIVASSGKNKYGLLMCAKDDADVNCDNRLDSEDITHVFIEATTIMNETYVQGQVAGIEASHYAFFFWTTNGTAYAVGKSHRGHFATGGCGSYTYYFPTTMNFDPEQVADASSVSVTSMSASMFHVVATTVNSEGERMVYTTGLNEDGQLGLGSIEHDEECGEDVNRLFQEIHIDEENGTGGVLSSAAKIVAHAHTDSSVIQVVADNSDSAESAIYVTGSNSDGQLALGKEISIVESFTRVDEHWTNGHRLVAAYRNTLLVAEGV</sequence>
<comment type="caution">
    <text evidence="2">The sequence shown here is derived from an EMBL/GenBank/DDBJ whole genome shotgun (WGS) entry which is preliminary data.</text>
</comment>
<keyword evidence="1" id="KW-0732">Signal</keyword>
<accession>A0AAE0F8W7</accession>
<feature type="signal peptide" evidence="1">
    <location>
        <begin position="1"/>
        <end position="23"/>
    </location>
</feature>
<dbReference type="EMBL" id="LGRX02022860">
    <property type="protein sequence ID" value="KAK3255145.1"/>
    <property type="molecule type" value="Genomic_DNA"/>
</dbReference>
<proteinExistence type="predicted"/>
<dbReference type="SUPFAM" id="SSF50985">
    <property type="entry name" value="RCC1/BLIP-II"/>
    <property type="match status" value="1"/>
</dbReference>
<dbReference type="PROSITE" id="PS00018">
    <property type="entry name" value="EF_HAND_1"/>
    <property type="match status" value="1"/>
</dbReference>
<dbReference type="PANTHER" id="PTHR45982:SF1">
    <property type="entry name" value="REGULATOR OF CHROMOSOME CONDENSATION"/>
    <property type="match status" value="1"/>
</dbReference>